<feature type="region of interest" description="Disordered" evidence="1">
    <location>
        <begin position="133"/>
        <end position="203"/>
    </location>
</feature>
<feature type="region of interest" description="Disordered" evidence="1">
    <location>
        <begin position="16"/>
        <end position="118"/>
    </location>
</feature>
<dbReference type="GeneID" id="95978219"/>
<dbReference type="Proteomes" id="UP001562354">
    <property type="component" value="Unassembled WGS sequence"/>
</dbReference>
<name>A0ABR3P299_9PEZI</name>
<comment type="caution">
    <text evidence="2">The sequence shown here is derived from an EMBL/GenBank/DDBJ whole genome shotgun (WGS) entry which is preliminary data.</text>
</comment>
<protein>
    <submittedName>
        <fullName evidence="2">Uncharacterized protein</fullName>
    </submittedName>
</protein>
<keyword evidence="3" id="KW-1185">Reference proteome</keyword>
<sequence>MDRHIVYTRDVTLPSDIRYDRTPPWEIPVSAKVPYEPQIPNKQGLSPSMVQRSREGSVSRSKRSASSPPYTKTFGREGGPPANTTMGPTGTAGSASRSNTAPVDLSSMPTHKELHLLPSRLENLRKLDTEIRHATGRSSSVPSPTNRHDRSQSRPRRKTDKMKAQDSVPWSRRLKDAVKDLFKKDPIDDNQYEEIEDRHWTDY</sequence>
<dbReference type="EMBL" id="JBFMKM010000016">
    <property type="protein sequence ID" value="KAL1296907.1"/>
    <property type="molecule type" value="Genomic_DNA"/>
</dbReference>
<accession>A0ABR3P299</accession>
<evidence type="ECO:0000313" key="3">
    <source>
        <dbReference type="Proteomes" id="UP001562354"/>
    </source>
</evidence>
<reference evidence="2 3" key="1">
    <citation type="submission" date="2024-07" db="EMBL/GenBank/DDBJ databases">
        <title>Draft sequence of the Neodothiora populina.</title>
        <authorList>
            <person name="Drown D.D."/>
            <person name="Schuette U.S."/>
            <person name="Buechlein A.B."/>
            <person name="Rusch D.R."/>
            <person name="Winton L.W."/>
            <person name="Adams G.A."/>
        </authorList>
    </citation>
    <scope>NUCLEOTIDE SEQUENCE [LARGE SCALE GENOMIC DNA]</scope>
    <source>
        <strain evidence="2 3">CPC 39397</strain>
    </source>
</reference>
<feature type="compositionally biased region" description="Polar residues" evidence="1">
    <location>
        <begin position="82"/>
        <end position="101"/>
    </location>
</feature>
<feature type="compositionally biased region" description="Basic and acidic residues" evidence="1">
    <location>
        <begin position="173"/>
        <end position="187"/>
    </location>
</feature>
<gene>
    <name evidence="2" type="ORF">AAFC00_004519</name>
</gene>
<evidence type="ECO:0000256" key="1">
    <source>
        <dbReference type="SAM" id="MobiDB-lite"/>
    </source>
</evidence>
<dbReference type="RefSeq" id="XP_069196589.1">
    <property type="nucleotide sequence ID" value="XM_069348175.1"/>
</dbReference>
<proteinExistence type="predicted"/>
<feature type="compositionally biased region" description="Polar residues" evidence="1">
    <location>
        <begin position="136"/>
        <end position="145"/>
    </location>
</feature>
<organism evidence="2 3">
    <name type="scientific">Neodothiora populina</name>
    <dbReference type="NCBI Taxonomy" id="2781224"/>
    <lineage>
        <taxon>Eukaryota</taxon>
        <taxon>Fungi</taxon>
        <taxon>Dikarya</taxon>
        <taxon>Ascomycota</taxon>
        <taxon>Pezizomycotina</taxon>
        <taxon>Dothideomycetes</taxon>
        <taxon>Dothideomycetidae</taxon>
        <taxon>Dothideales</taxon>
        <taxon>Dothioraceae</taxon>
        <taxon>Neodothiora</taxon>
    </lineage>
</organism>
<feature type="compositionally biased region" description="Polar residues" evidence="1">
    <location>
        <begin position="40"/>
        <end position="51"/>
    </location>
</feature>
<evidence type="ECO:0000313" key="2">
    <source>
        <dbReference type="EMBL" id="KAL1296907.1"/>
    </source>
</evidence>